<comment type="caution">
    <text evidence="1">The sequence shown here is derived from an EMBL/GenBank/DDBJ whole genome shotgun (WGS) entry which is preliminary data.</text>
</comment>
<gene>
    <name evidence="1" type="ORF">LTR09_008415</name>
</gene>
<organism evidence="1 2">
    <name type="scientific">Extremus antarcticus</name>
    <dbReference type="NCBI Taxonomy" id="702011"/>
    <lineage>
        <taxon>Eukaryota</taxon>
        <taxon>Fungi</taxon>
        <taxon>Dikarya</taxon>
        <taxon>Ascomycota</taxon>
        <taxon>Pezizomycotina</taxon>
        <taxon>Dothideomycetes</taxon>
        <taxon>Dothideomycetidae</taxon>
        <taxon>Mycosphaerellales</taxon>
        <taxon>Extremaceae</taxon>
        <taxon>Extremus</taxon>
    </lineage>
</organism>
<dbReference type="EMBL" id="JAWDJX010000033">
    <property type="protein sequence ID" value="KAK3050266.1"/>
    <property type="molecule type" value="Genomic_DNA"/>
</dbReference>
<sequence>MSLELSDIDEARRNLHVAETEFGNFLAREVLNTEMYTQCNKVAELIGQEVALLEAEARARLDILAAVRARTASAIWRNPVNEMFGEHNERVTSISQYLVASLE</sequence>
<protein>
    <submittedName>
        <fullName evidence="1">Uncharacterized protein</fullName>
    </submittedName>
</protein>
<name>A0AAJ0DHI0_9PEZI</name>
<dbReference type="Proteomes" id="UP001271007">
    <property type="component" value="Unassembled WGS sequence"/>
</dbReference>
<reference evidence="1" key="1">
    <citation type="submission" date="2023-04" db="EMBL/GenBank/DDBJ databases">
        <title>Black Yeasts Isolated from many extreme environments.</title>
        <authorList>
            <person name="Coleine C."/>
            <person name="Stajich J.E."/>
            <person name="Selbmann L."/>
        </authorList>
    </citation>
    <scope>NUCLEOTIDE SEQUENCE</scope>
    <source>
        <strain evidence="1">CCFEE 5312</strain>
    </source>
</reference>
<evidence type="ECO:0000313" key="2">
    <source>
        <dbReference type="Proteomes" id="UP001271007"/>
    </source>
</evidence>
<proteinExistence type="predicted"/>
<accession>A0AAJ0DHI0</accession>
<evidence type="ECO:0000313" key="1">
    <source>
        <dbReference type="EMBL" id="KAK3050266.1"/>
    </source>
</evidence>
<keyword evidence="2" id="KW-1185">Reference proteome</keyword>
<dbReference type="AlphaFoldDB" id="A0AAJ0DHI0"/>